<evidence type="ECO:0000256" key="1">
    <source>
        <dbReference type="SAM" id="MobiDB-lite"/>
    </source>
</evidence>
<dbReference type="AlphaFoldDB" id="A0A4Y7PVT1"/>
<feature type="region of interest" description="Disordered" evidence="1">
    <location>
        <begin position="226"/>
        <end position="265"/>
    </location>
</feature>
<dbReference type="EMBL" id="ML170199">
    <property type="protein sequence ID" value="TDL19148.1"/>
    <property type="molecule type" value="Genomic_DNA"/>
</dbReference>
<sequence length="365" mass="40489">MDRDNGYRRFLAYRDVLDNPFAADIGSDDGEEMSPLLQTMFAQELDRQAIINKQVWSYDRSQSSLKLWEWPCHMSGAFIGQRIAPSGIEIQSTRQDFRLPVCFCTANKDLAIDDCRVQVFSHIYPGTWIKVFFFRCKGFTNRKPFSCLYSVRLFGNQELLGGRPLPASVGDVPLQRRTLTTFSRPSSPTLFPLYEAFWPQNCTTIEPAQAQSGSAIPVRPRLAQTPDALQSRAPAGASSKATVRGSKRPGKARMPRALDPYFPRADNPEPLTTSYLGAYNSIVGVPTNAFFAFATLDRYCADCSHHFAGDDNHDNHLILGNCNGRHESDGESSNSSSADDDKADAKVVELSVRPTGFGEQPANAI</sequence>
<dbReference type="VEuPathDB" id="FungiDB:BD410DRAFT_842243"/>
<feature type="region of interest" description="Disordered" evidence="1">
    <location>
        <begin position="326"/>
        <end position="365"/>
    </location>
</feature>
<protein>
    <submittedName>
        <fullName evidence="2">Uncharacterized protein</fullName>
    </submittedName>
</protein>
<feature type="compositionally biased region" description="Basic residues" evidence="1">
    <location>
        <begin position="245"/>
        <end position="254"/>
    </location>
</feature>
<reference evidence="2 3" key="1">
    <citation type="submission" date="2018-06" db="EMBL/GenBank/DDBJ databases">
        <title>A transcriptomic atlas of mushroom development highlights an independent origin of complex multicellularity.</title>
        <authorList>
            <consortium name="DOE Joint Genome Institute"/>
            <person name="Krizsan K."/>
            <person name="Almasi E."/>
            <person name="Merenyi Z."/>
            <person name="Sahu N."/>
            <person name="Viragh M."/>
            <person name="Koszo T."/>
            <person name="Mondo S."/>
            <person name="Kiss B."/>
            <person name="Balint B."/>
            <person name="Kues U."/>
            <person name="Barry K."/>
            <person name="Hegedus J.C."/>
            <person name="Henrissat B."/>
            <person name="Johnson J."/>
            <person name="Lipzen A."/>
            <person name="Ohm R."/>
            <person name="Nagy I."/>
            <person name="Pangilinan J."/>
            <person name="Yan J."/>
            <person name="Xiong Y."/>
            <person name="Grigoriev I.V."/>
            <person name="Hibbett D.S."/>
            <person name="Nagy L.G."/>
        </authorList>
    </citation>
    <scope>NUCLEOTIDE SEQUENCE [LARGE SCALE GENOMIC DNA]</scope>
    <source>
        <strain evidence="2 3">SZMC22713</strain>
    </source>
</reference>
<evidence type="ECO:0000313" key="3">
    <source>
        <dbReference type="Proteomes" id="UP000294933"/>
    </source>
</evidence>
<name>A0A4Y7PVT1_9AGAM</name>
<evidence type="ECO:0000313" key="2">
    <source>
        <dbReference type="EMBL" id="TDL19148.1"/>
    </source>
</evidence>
<dbReference type="Proteomes" id="UP000294933">
    <property type="component" value="Unassembled WGS sequence"/>
</dbReference>
<keyword evidence="3" id="KW-1185">Reference proteome</keyword>
<proteinExistence type="predicted"/>
<accession>A0A4Y7PVT1</accession>
<gene>
    <name evidence="2" type="ORF">BD410DRAFT_842243</name>
</gene>
<organism evidence="2 3">
    <name type="scientific">Rickenella mellea</name>
    <dbReference type="NCBI Taxonomy" id="50990"/>
    <lineage>
        <taxon>Eukaryota</taxon>
        <taxon>Fungi</taxon>
        <taxon>Dikarya</taxon>
        <taxon>Basidiomycota</taxon>
        <taxon>Agaricomycotina</taxon>
        <taxon>Agaricomycetes</taxon>
        <taxon>Hymenochaetales</taxon>
        <taxon>Rickenellaceae</taxon>
        <taxon>Rickenella</taxon>
    </lineage>
</organism>